<dbReference type="InterPro" id="IPR000182">
    <property type="entry name" value="GNAT_dom"/>
</dbReference>
<reference evidence="4 5" key="1">
    <citation type="submission" date="2020-08" db="EMBL/GenBank/DDBJ databases">
        <title>Genomic Encyclopedia of Type Strains, Phase IV (KMG-IV): sequencing the most valuable type-strain genomes for metagenomic binning, comparative biology and taxonomic classification.</title>
        <authorList>
            <person name="Goeker M."/>
        </authorList>
    </citation>
    <scope>NUCLEOTIDE SEQUENCE [LARGE SCALE GENOMIC DNA]</scope>
    <source>
        <strain evidence="4 5">DSM 102238</strain>
    </source>
</reference>
<dbReference type="InterPro" id="IPR016181">
    <property type="entry name" value="Acyl_CoA_acyltransferase"/>
</dbReference>
<comment type="caution">
    <text evidence="4">The sequence shown here is derived from an EMBL/GenBank/DDBJ whole genome shotgun (WGS) entry which is preliminary data.</text>
</comment>
<dbReference type="PANTHER" id="PTHR43877">
    <property type="entry name" value="AMINOALKYLPHOSPHONATE N-ACETYLTRANSFERASE-RELATED-RELATED"/>
    <property type="match status" value="1"/>
</dbReference>
<keyword evidence="5" id="KW-1185">Reference proteome</keyword>
<protein>
    <submittedName>
        <fullName evidence="4">Ribosomal protein S18 acetylase RimI-like enzyme</fullName>
    </submittedName>
</protein>
<evidence type="ECO:0000259" key="3">
    <source>
        <dbReference type="PROSITE" id="PS51186"/>
    </source>
</evidence>
<keyword evidence="4" id="KW-0687">Ribonucleoprotein</keyword>
<name>A0A7W6EA94_9HYPH</name>
<evidence type="ECO:0000256" key="1">
    <source>
        <dbReference type="ARBA" id="ARBA00022679"/>
    </source>
</evidence>
<gene>
    <name evidence="4" type="ORF">GGR04_001434</name>
</gene>
<dbReference type="InterPro" id="IPR050832">
    <property type="entry name" value="Bact_Acetyltransf"/>
</dbReference>
<evidence type="ECO:0000256" key="2">
    <source>
        <dbReference type="ARBA" id="ARBA00023315"/>
    </source>
</evidence>
<feature type="domain" description="N-acetyltransferase" evidence="3">
    <location>
        <begin position="9"/>
        <end position="157"/>
    </location>
</feature>
<dbReference type="PROSITE" id="PS51186">
    <property type="entry name" value="GNAT"/>
    <property type="match status" value="1"/>
</dbReference>
<dbReference type="GO" id="GO:0005840">
    <property type="term" value="C:ribosome"/>
    <property type="evidence" value="ECO:0007669"/>
    <property type="project" value="UniProtKB-KW"/>
</dbReference>
<keyword evidence="2" id="KW-0012">Acyltransferase</keyword>
<accession>A0A7W6EA94</accession>
<dbReference type="EMBL" id="JACIEK010000002">
    <property type="protein sequence ID" value="MBB3997598.1"/>
    <property type="molecule type" value="Genomic_DNA"/>
</dbReference>
<evidence type="ECO:0000313" key="4">
    <source>
        <dbReference type="EMBL" id="MBB3997598.1"/>
    </source>
</evidence>
<dbReference type="Gene3D" id="3.40.630.30">
    <property type="match status" value="1"/>
</dbReference>
<dbReference type="GO" id="GO:0016747">
    <property type="term" value="F:acyltransferase activity, transferring groups other than amino-acyl groups"/>
    <property type="evidence" value="ECO:0007669"/>
    <property type="project" value="InterPro"/>
</dbReference>
<sequence>MPPVPPPHCRLRPAEAGDLDAVAALWHASASLPGVGPATLLPVAAMRERLERQQERGWRLTVAAVGPDLLGFSAIDPAEGVLAELFVRPASLRGGIGRRLLDGAKAAMPGGFTLFTREANAGARRFYEREGLAATGRGTHPRSGDPVIHYAWRPGRT</sequence>
<proteinExistence type="predicted"/>
<dbReference type="Proteomes" id="UP000542776">
    <property type="component" value="Unassembled WGS sequence"/>
</dbReference>
<evidence type="ECO:0000313" key="5">
    <source>
        <dbReference type="Proteomes" id="UP000542776"/>
    </source>
</evidence>
<keyword evidence="4" id="KW-0689">Ribosomal protein</keyword>
<dbReference type="RefSeq" id="WP_183199148.1">
    <property type="nucleotide sequence ID" value="NZ_JACIEK010000002.1"/>
</dbReference>
<dbReference type="Pfam" id="PF13673">
    <property type="entry name" value="Acetyltransf_10"/>
    <property type="match status" value="1"/>
</dbReference>
<dbReference type="SUPFAM" id="SSF55729">
    <property type="entry name" value="Acyl-CoA N-acyltransferases (Nat)"/>
    <property type="match status" value="1"/>
</dbReference>
<organism evidence="4 5">
    <name type="scientific">Aureimonas pseudogalii</name>
    <dbReference type="NCBI Taxonomy" id="1744844"/>
    <lineage>
        <taxon>Bacteria</taxon>
        <taxon>Pseudomonadati</taxon>
        <taxon>Pseudomonadota</taxon>
        <taxon>Alphaproteobacteria</taxon>
        <taxon>Hyphomicrobiales</taxon>
        <taxon>Aurantimonadaceae</taxon>
        <taxon>Aureimonas</taxon>
    </lineage>
</organism>
<keyword evidence="1" id="KW-0808">Transferase</keyword>
<dbReference type="AlphaFoldDB" id="A0A7W6EA94"/>